<name>A0A1Z4LX97_9CYAN</name>
<dbReference type="Proteomes" id="UP000218418">
    <property type="component" value="Chromosome"/>
</dbReference>
<evidence type="ECO:0000256" key="1">
    <source>
        <dbReference type="ARBA" id="ARBA00023172"/>
    </source>
</evidence>
<keyword evidence="1" id="KW-0233">DNA recombination</keyword>
<dbReference type="CDD" id="cd00796">
    <property type="entry name" value="INT_Rci_Hp1_C"/>
    <property type="match status" value="1"/>
</dbReference>
<evidence type="ECO:0000259" key="3">
    <source>
        <dbReference type="PROSITE" id="PS51898"/>
    </source>
</evidence>
<dbReference type="EMBL" id="AP018227">
    <property type="protein sequence ID" value="BAY85877.1"/>
    <property type="molecule type" value="Genomic_DNA"/>
</dbReference>
<dbReference type="GO" id="GO:0003677">
    <property type="term" value="F:DNA binding"/>
    <property type="evidence" value="ECO:0007669"/>
    <property type="project" value="InterPro"/>
</dbReference>
<accession>A0A1Z4LX97</accession>
<reference evidence="4 5" key="1">
    <citation type="submission" date="2017-06" db="EMBL/GenBank/DDBJ databases">
        <title>Genome sequencing of cyanobaciteial culture collection at National Institute for Environmental Studies (NIES).</title>
        <authorList>
            <person name="Hirose Y."/>
            <person name="Shimura Y."/>
            <person name="Fujisawa T."/>
            <person name="Nakamura Y."/>
            <person name="Kawachi M."/>
        </authorList>
    </citation>
    <scope>NUCLEOTIDE SEQUENCE [LARGE SCALE GENOMIC DNA]</scope>
    <source>
        <strain evidence="4 5">NIES-267</strain>
    </source>
</reference>
<keyword evidence="5" id="KW-1185">Reference proteome</keyword>
<protein>
    <submittedName>
        <fullName evidence="4">HupL element site-specific recombinase XisC</fullName>
    </submittedName>
</protein>
<dbReference type="InterPro" id="IPR011010">
    <property type="entry name" value="DNA_brk_join_enz"/>
</dbReference>
<evidence type="ECO:0000256" key="2">
    <source>
        <dbReference type="SAM" id="Coils"/>
    </source>
</evidence>
<feature type="coiled-coil region" evidence="2">
    <location>
        <begin position="425"/>
        <end position="452"/>
    </location>
</feature>
<dbReference type="InterPro" id="IPR002104">
    <property type="entry name" value="Integrase_catalytic"/>
</dbReference>
<sequence>MDDIQGNVFNDFKVPNTSDGSYRGKMEIVNEQKKHFNIKLREKLAEVNQRLKQSKTKVAIEMSSGSMQLRATLPLKPEDVSKNGKQTKQYKISLGIPANFDGLKTAEEEAQELGKLIARKTFVWNDKYLGIQASSKNNITYNQFYQTLEKRYFSTRKRTIKSEHTFMIVERFFKRYFLTDSVISPETMIGIVKDIPLATIRNKVISLCSFICEEVGIHVNLNDFKLEYKLKERTIPSDKEIIESIDLFRIRYSNHMVKTKANQQNWIVYKQIYGLMATYGLRPREVINKPDLDWFVSKENIHHTFKVHGDNKTGSREVFPFVPDWVELFNLKSEIQLNYLKEFAESWHNVNQLESRIVKIAANFRRAGIKFKPYDLRHACAIRAHLQRVPIKAAADNLGHTVEIHTKTYQKWFSLDNRRKAFDTAFEEEKENEELKTEIITLKKKIFELEAELAFFKA</sequence>
<dbReference type="AlphaFoldDB" id="A0A1Z4LX97"/>
<evidence type="ECO:0000313" key="5">
    <source>
        <dbReference type="Proteomes" id="UP000218418"/>
    </source>
</evidence>
<organism evidence="4 5">
    <name type="scientific">Calothrix parasitica NIES-267</name>
    <dbReference type="NCBI Taxonomy" id="1973488"/>
    <lineage>
        <taxon>Bacteria</taxon>
        <taxon>Bacillati</taxon>
        <taxon>Cyanobacteriota</taxon>
        <taxon>Cyanophyceae</taxon>
        <taxon>Nostocales</taxon>
        <taxon>Calotrichaceae</taxon>
        <taxon>Calothrix</taxon>
    </lineage>
</organism>
<keyword evidence="2" id="KW-0175">Coiled coil</keyword>
<dbReference type="GO" id="GO:0006310">
    <property type="term" value="P:DNA recombination"/>
    <property type="evidence" value="ECO:0007669"/>
    <property type="project" value="UniProtKB-KW"/>
</dbReference>
<dbReference type="InterPro" id="IPR013762">
    <property type="entry name" value="Integrase-like_cat_sf"/>
</dbReference>
<dbReference type="SUPFAM" id="SSF56349">
    <property type="entry name" value="DNA breaking-rejoining enzymes"/>
    <property type="match status" value="1"/>
</dbReference>
<dbReference type="Gene3D" id="1.10.443.10">
    <property type="entry name" value="Intergrase catalytic core"/>
    <property type="match status" value="1"/>
</dbReference>
<dbReference type="GO" id="GO:0015074">
    <property type="term" value="P:DNA integration"/>
    <property type="evidence" value="ECO:0007669"/>
    <property type="project" value="InterPro"/>
</dbReference>
<dbReference type="OrthoDB" id="421803at2"/>
<feature type="domain" description="Tyr recombinase" evidence="3">
    <location>
        <begin position="231"/>
        <end position="423"/>
    </location>
</feature>
<dbReference type="PROSITE" id="PS51898">
    <property type="entry name" value="TYR_RECOMBINASE"/>
    <property type="match status" value="1"/>
</dbReference>
<proteinExistence type="predicted"/>
<evidence type="ECO:0000313" key="4">
    <source>
        <dbReference type="EMBL" id="BAY85877.1"/>
    </source>
</evidence>
<gene>
    <name evidence="4" type="primary">xisC_1</name>
    <name evidence="4" type="ORF">NIES267_53830</name>
</gene>